<comment type="caution">
    <text evidence="2">The sequence shown here is derived from an EMBL/GenBank/DDBJ whole genome shotgun (WGS) entry which is preliminary data.</text>
</comment>
<dbReference type="Proteomes" id="UP001159405">
    <property type="component" value="Unassembled WGS sequence"/>
</dbReference>
<protein>
    <submittedName>
        <fullName evidence="2">Uncharacterized protein</fullName>
    </submittedName>
</protein>
<keyword evidence="1" id="KW-0732">Signal</keyword>
<sequence length="501" mass="55317">MDTNYFALTILLTFTSFCLTNVSGQRKACLGNYCSGSYRMGAVCKDGYCVCNNQDYDYNTCLPDAYGCRIEVNSDTALAKPNNQQQQGYSTYSCTPSSSSTQYEVHVLAVYEVINRRPPTAGNANVNIASRGQSNRPIVLVLGSYEPVNWILNLPAGISISKVILVSYSLDKSSVSGDVNQVQAIERKSTLYSDWDSGHGSDSGGGNTVGLLKNVYNRFGVVTSFTGTYIANQWSLVVRSSNGTNFTPPCLSSPRWLGAAPSTSTTSPTPTLNPHQRECYNWQNSYYCRQGYNMKVVCKERYCVCTDQGNNYETCLTDAYGCKIEVSSTTALAKARYNNQQSHPTYSCTPGNSSTQYEVHVLSVYEAINRLPLTAGNASVNIVSRGKSNRPIVLVLASYEPVNWILNLPTDISISKVLLVAYYVNESFVRGEVNEVQAIERRSWRNSDWKVGWGRDLEGGDDTVALLKQVYNRFGVVTSFTSTYRADEWSLVVRSSNGTFT</sequence>
<evidence type="ECO:0000313" key="2">
    <source>
        <dbReference type="EMBL" id="CAH3130343.1"/>
    </source>
</evidence>
<dbReference type="EMBL" id="CALNXK010000048">
    <property type="protein sequence ID" value="CAH3130343.1"/>
    <property type="molecule type" value="Genomic_DNA"/>
</dbReference>
<feature type="signal peptide" evidence="1">
    <location>
        <begin position="1"/>
        <end position="24"/>
    </location>
</feature>
<gene>
    <name evidence="2" type="ORF">PLOB_00034696</name>
</gene>
<reference evidence="2 3" key="1">
    <citation type="submission" date="2022-05" db="EMBL/GenBank/DDBJ databases">
        <authorList>
            <consortium name="Genoscope - CEA"/>
            <person name="William W."/>
        </authorList>
    </citation>
    <scope>NUCLEOTIDE SEQUENCE [LARGE SCALE GENOMIC DNA]</scope>
</reference>
<name>A0ABN8P4Z0_9CNID</name>
<feature type="chain" id="PRO_5045397249" evidence="1">
    <location>
        <begin position="25"/>
        <end position="501"/>
    </location>
</feature>
<organism evidence="2 3">
    <name type="scientific">Porites lobata</name>
    <dbReference type="NCBI Taxonomy" id="104759"/>
    <lineage>
        <taxon>Eukaryota</taxon>
        <taxon>Metazoa</taxon>
        <taxon>Cnidaria</taxon>
        <taxon>Anthozoa</taxon>
        <taxon>Hexacorallia</taxon>
        <taxon>Scleractinia</taxon>
        <taxon>Fungiina</taxon>
        <taxon>Poritidae</taxon>
        <taxon>Porites</taxon>
    </lineage>
</organism>
<proteinExistence type="predicted"/>
<evidence type="ECO:0000313" key="3">
    <source>
        <dbReference type="Proteomes" id="UP001159405"/>
    </source>
</evidence>
<accession>A0ABN8P4Z0</accession>
<evidence type="ECO:0000256" key="1">
    <source>
        <dbReference type="SAM" id="SignalP"/>
    </source>
</evidence>
<keyword evidence="3" id="KW-1185">Reference proteome</keyword>